<proteinExistence type="predicted"/>
<feature type="region of interest" description="Disordered" evidence="1">
    <location>
        <begin position="1"/>
        <end position="25"/>
    </location>
</feature>
<evidence type="ECO:0000313" key="2">
    <source>
        <dbReference type="EMBL" id="KAF7438386.1"/>
    </source>
</evidence>
<reference evidence="2" key="1">
    <citation type="journal article" date="2020" name="G3 (Bethesda)">
        <title>High-Quality Assemblies for Three Invasive Social Wasps from the &lt;i&gt;Vespula&lt;/i&gt; Genus.</title>
        <authorList>
            <person name="Harrop T.W.R."/>
            <person name="Guhlin J."/>
            <person name="McLaughlin G.M."/>
            <person name="Permina E."/>
            <person name="Stockwell P."/>
            <person name="Gilligan J."/>
            <person name="Le Lec M.F."/>
            <person name="Gruber M.A.M."/>
            <person name="Quinn O."/>
            <person name="Lovegrove M."/>
            <person name="Duncan E.J."/>
            <person name="Remnant E.J."/>
            <person name="Van Eeckhoven J."/>
            <person name="Graham B."/>
            <person name="Knapp R.A."/>
            <person name="Langford K.W."/>
            <person name="Kronenberg Z."/>
            <person name="Press M.O."/>
            <person name="Eacker S.M."/>
            <person name="Wilson-Rankin E.E."/>
            <person name="Purcell J."/>
            <person name="Lester P.J."/>
            <person name="Dearden P.K."/>
        </authorList>
    </citation>
    <scope>NUCLEOTIDE SEQUENCE</scope>
    <source>
        <strain evidence="2">Volc-1</strain>
    </source>
</reference>
<organism evidence="2 3">
    <name type="scientific">Vespula pensylvanica</name>
    <name type="common">Western yellow jacket</name>
    <name type="synonym">Wasp</name>
    <dbReference type="NCBI Taxonomy" id="30213"/>
    <lineage>
        <taxon>Eukaryota</taxon>
        <taxon>Metazoa</taxon>
        <taxon>Ecdysozoa</taxon>
        <taxon>Arthropoda</taxon>
        <taxon>Hexapoda</taxon>
        <taxon>Insecta</taxon>
        <taxon>Pterygota</taxon>
        <taxon>Neoptera</taxon>
        <taxon>Endopterygota</taxon>
        <taxon>Hymenoptera</taxon>
        <taxon>Apocrita</taxon>
        <taxon>Aculeata</taxon>
        <taxon>Vespoidea</taxon>
        <taxon>Vespidae</taxon>
        <taxon>Vespinae</taxon>
        <taxon>Vespula</taxon>
    </lineage>
</organism>
<name>A0A834PFU0_VESPE</name>
<comment type="caution">
    <text evidence="2">The sequence shown here is derived from an EMBL/GenBank/DDBJ whole genome shotgun (WGS) entry which is preliminary data.</text>
</comment>
<evidence type="ECO:0000313" key="3">
    <source>
        <dbReference type="Proteomes" id="UP000600918"/>
    </source>
</evidence>
<sequence>MGDSNGSDGGGDGGDGGDGGKGYEKVEGNARLPRYSYILWYTPPDDGSFVELDYRAKKRSEAREIGFGYRGTSSPCRAAPRRTAPHRTALHCTPTASLLLSLPFHASHSSLTDDLISIVKACRRLLLPYFGDPLVLPYVVHGTP</sequence>
<evidence type="ECO:0000256" key="1">
    <source>
        <dbReference type="SAM" id="MobiDB-lite"/>
    </source>
</evidence>
<dbReference type="EMBL" id="JACSDY010000001">
    <property type="protein sequence ID" value="KAF7438386.1"/>
    <property type="molecule type" value="Genomic_DNA"/>
</dbReference>
<feature type="compositionally biased region" description="Gly residues" evidence="1">
    <location>
        <begin position="7"/>
        <end position="20"/>
    </location>
</feature>
<dbReference type="AlphaFoldDB" id="A0A834PFU0"/>
<keyword evidence="3" id="KW-1185">Reference proteome</keyword>
<dbReference type="Proteomes" id="UP000600918">
    <property type="component" value="Unassembled WGS sequence"/>
</dbReference>
<accession>A0A834PFU0</accession>
<protein>
    <submittedName>
        <fullName evidence="2">Uncharacterized protein</fullName>
    </submittedName>
</protein>
<gene>
    <name evidence="2" type="ORF">H0235_000777</name>
</gene>